<keyword evidence="6" id="KW-0285">Flavoprotein</keyword>
<dbReference type="SMART" id="SM00911">
    <property type="entry name" value="HWE_HK"/>
    <property type="match status" value="1"/>
</dbReference>
<dbReference type="InterPro" id="IPR000014">
    <property type="entry name" value="PAS"/>
</dbReference>
<reference evidence="18 19" key="1">
    <citation type="submission" date="2014-11" db="EMBL/GenBank/DDBJ databases">
        <title>Whole genome shotgun sequence of Sphingomonas parapaucimobilis NBRC 15100.</title>
        <authorList>
            <person name="Katano-Makiyama Y."/>
            <person name="Hosoyama A."/>
            <person name="Hashimoto M."/>
            <person name="Hosoyama Y."/>
            <person name="Noguchi M."/>
            <person name="Numata M."/>
            <person name="Tsuchikane K."/>
            <person name="Hirakata S."/>
            <person name="Uohara A."/>
            <person name="Shimodaira J."/>
            <person name="Ohji S."/>
            <person name="Ichikawa N."/>
            <person name="Kimura A."/>
            <person name="Yamazoe A."/>
            <person name="Fujita N."/>
        </authorList>
    </citation>
    <scope>NUCLEOTIDE SEQUENCE [LARGE SCALE GENOMIC DNA]</scope>
    <source>
        <strain evidence="18 19">NBRC 15100</strain>
    </source>
</reference>
<dbReference type="Gene3D" id="3.30.450.40">
    <property type="match status" value="1"/>
</dbReference>
<dbReference type="SUPFAM" id="SSF55785">
    <property type="entry name" value="PYP-like sensor domain (PAS domain)"/>
    <property type="match status" value="1"/>
</dbReference>
<keyword evidence="9" id="KW-0677">Repeat</keyword>
<dbReference type="PANTHER" id="PTHR41523:SF8">
    <property type="entry name" value="ETHYLENE RESPONSE SENSOR PROTEIN"/>
    <property type="match status" value="1"/>
</dbReference>
<evidence type="ECO:0000256" key="3">
    <source>
        <dbReference type="ARBA" id="ARBA00022543"/>
    </source>
</evidence>
<feature type="domain" description="PAC" evidence="17">
    <location>
        <begin position="277"/>
        <end position="329"/>
    </location>
</feature>
<evidence type="ECO:0000256" key="6">
    <source>
        <dbReference type="ARBA" id="ARBA00022630"/>
    </source>
</evidence>
<dbReference type="SMART" id="SM00086">
    <property type="entry name" value="PAC"/>
    <property type="match status" value="1"/>
</dbReference>
<dbReference type="SUPFAM" id="SSF55874">
    <property type="entry name" value="ATPase domain of HSP90 chaperone/DNA topoisomerase II/histidine kinase"/>
    <property type="match status" value="1"/>
</dbReference>
<dbReference type="InterPro" id="IPR035965">
    <property type="entry name" value="PAS-like_dom_sf"/>
</dbReference>
<dbReference type="EMBL" id="BBPI01000063">
    <property type="protein sequence ID" value="GAM01454.1"/>
    <property type="molecule type" value="Genomic_DNA"/>
</dbReference>
<name>A0A0A1W955_9SPHN</name>
<keyword evidence="13" id="KW-0157">Chromophore</keyword>
<feature type="region of interest" description="Disordered" evidence="16">
    <location>
        <begin position="1"/>
        <end position="28"/>
    </location>
</feature>
<dbReference type="PROSITE" id="PS50113">
    <property type="entry name" value="PAC"/>
    <property type="match status" value="1"/>
</dbReference>
<dbReference type="FunFam" id="3.30.450.20:FF:000099">
    <property type="entry name" value="Sensory box sensor histidine kinase"/>
    <property type="match status" value="1"/>
</dbReference>
<keyword evidence="12" id="KW-0067">ATP-binding</keyword>
<comment type="catalytic activity">
    <reaction evidence="1">
        <text>ATP + protein L-histidine = ADP + protein N-phospho-L-histidine.</text>
        <dbReference type="EC" id="2.7.13.3"/>
    </reaction>
</comment>
<dbReference type="Proteomes" id="UP000032305">
    <property type="component" value="Unassembled WGS sequence"/>
</dbReference>
<dbReference type="InterPro" id="IPR036890">
    <property type="entry name" value="HATPase_C_sf"/>
</dbReference>
<proteinExistence type="predicted"/>
<evidence type="ECO:0000256" key="15">
    <source>
        <dbReference type="ARBA" id="ARBA00023170"/>
    </source>
</evidence>
<dbReference type="EC" id="2.7.13.3" evidence="2"/>
<accession>A0A0A1W955</accession>
<dbReference type="InterPro" id="IPR013655">
    <property type="entry name" value="PAS_fold_3"/>
</dbReference>
<evidence type="ECO:0000256" key="4">
    <source>
        <dbReference type="ARBA" id="ARBA00022553"/>
    </source>
</evidence>
<evidence type="ECO:0000256" key="16">
    <source>
        <dbReference type="SAM" id="MobiDB-lite"/>
    </source>
</evidence>
<evidence type="ECO:0000256" key="12">
    <source>
        <dbReference type="ARBA" id="ARBA00022840"/>
    </source>
</evidence>
<dbReference type="GO" id="GO:0005524">
    <property type="term" value="F:ATP binding"/>
    <property type="evidence" value="ECO:0007669"/>
    <property type="project" value="UniProtKB-KW"/>
</dbReference>
<dbReference type="AlphaFoldDB" id="A0A0A1W955"/>
<keyword evidence="3" id="KW-0600">Photoreceptor protein</keyword>
<dbReference type="InterPro" id="IPR029016">
    <property type="entry name" value="GAF-like_dom_sf"/>
</dbReference>
<dbReference type="InterPro" id="IPR011102">
    <property type="entry name" value="Sig_transdc_His_kinase_HWE"/>
</dbReference>
<keyword evidence="19" id="KW-1185">Reference proteome</keyword>
<dbReference type="PANTHER" id="PTHR41523">
    <property type="entry name" value="TWO-COMPONENT SYSTEM SENSOR PROTEIN"/>
    <property type="match status" value="1"/>
</dbReference>
<dbReference type="Gene3D" id="3.30.565.10">
    <property type="entry name" value="Histidine kinase-like ATPase, C-terminal domain"/>
    <property type="match status" value="1"/>
</dbReference>
<evidence type="ECO:0000256" key="14">
    <source>
        <dbReference type="ARBA" id="ARBA00023026"/>
    </source>
</evidence>
<dbReference type="eggNOG" id="COG3920">
    <property type="taxonomic scope" value="Bacteria"/>
</dbReference>
<evidence type="ECO:0000256" key="11">
    <source>
        <dbReference type="ARBA" id="ARBA00022777"/>
    </source>
</evidence>
<organism evidence="18 19">
    <name type="scientific">Sphingomonas parapaucimobilis NBRC 15100</name>
    <dbReference type="NCBI Taxonomy" id="1219049"/>
    <lineage>
        <taxon>Bacteria</taxon>
        <taxon>Pseudomonadati</taxon>
        <taxon>Pseudomonadota</taxon>
        <taxon>Alphaproteobacteria</taxon>
        <taxon>Sphingomonadales</taxon>
        <taxon>Sphingomonadaceae</taxon>
        <taxon>Sphingomonas</taxon>
    </lineage>
</organism>
<evidence type="ECO:0000313" key="18">
    <source>
        <dbReference type="EMBL" id="GAM01454.1"/>
    </source>
</evidence>
<dbReference type="InterPro" id="IPR001610">
    <property type="entry name" value="PAC"/>
</dbReference>
<evidence type="ECO:0000256" key="2">
    <source>
        <dbReference type="ARBA" id="ARBA00012438"/>
    </source>
</evidence>
<sequence>MDKTPEDDATTCHDVGVGMADTPAPASTSKADRAAVIRAYDLAGYRDSGQLDDLAAFASELCGTPIALVSVVEEETQQFLATIGIDADQTPRDTSFCAHVMVGRAETMVVPDARRDVRFADYSLVKGPPHIRFYAGARLLSREGVPLGAICVISPEPRSEGLTAFQRRGLEVLATAVMGRLQDRRVRREHEQAVEASEARVADSEQRFRTLADTMPQMVWSTLPDGFHDYYNARWYDFTGMPDGSTDGEGWNGMFHADDQDRAWARWRHSLATGEPYQIEYRLRHRDGTYRWVLGRALPIRDAEGNITRWFGTCTDIHEQKLALEEREIVSQELSHRIKNIFAVISGLIAFAARSHPGFGGIASDLRDRITALGRAHDFVRPHSPQSRPKARQDSLHGLLGDLFEPYRGNQDGARIQVIGDDVPVDDRSATPLALLFHELATNAAKYGALSIPTGHVELAVHRADSEMVKLFWQEKGGPKLEATPDHSGFGSQLVELSAVRQLGGKVRRDWQRDGLVVTIEVPLAAFSRPPGTGPCR</sequence>
<gene>
    <name evidence="18" type="ORF">SP5_063_00270</name>
</gene>
<evidence type="ECO:0000256" key="9">
    <source>
        <dbReference type="ARBA" id="ARBA00022737"/>
    </source>
</evidence>
<dbReference type="Pfam" id="PF07536">
    <property type="entry name" value="HWE_HK"/>
    <property type="match status" value="1"/>
</dbReference>
<keyword evidence="10" id="KW-0547">Nucleotide-binding</keyword>
<dbReference type="CDD" id="cd00130">
    <property type="entry name" value="PAS"/>
    <property type="match status" value="1"/>
</dbReference>
<evidence type="ECO:0000313" key="19">
    <source>
        <dbReference type="Proteomes" id="UP000032305"/>
    </source>
</evidence>
<dbReference type="eggNOG" id="COG2203">
    <property type="taxonomic scope" value="Bacteria"/>
</dbReference>
<keyword evidence="5" id="KW-0716">Sensory transduction</keyword>
<evidence type="ECO:0000256" key="1">
    <source>
        <dbReference type="ARBA" id="ARBA00000085"/>
    </source>
</evidence>
<evidence type="ECO:0000256" key="7">
    <source>
        <dbReference type="ARBA" id="ARBA00022643"/>
    </source>
</evidence>
<keyword evidence="14" id="KW-0843">Virulence</keyword>
<evidence type="ECO:0000259" key="17">
    <source>
        <dbReference type="PROSITE" id="PS50113"/>
    </source>
</evidence>
<keyword evidence="11" id="KW-0418">Kinase</keyword>
<evidence type="ECO:0000256" key="5">
    <source>
        <dbReference type="ARBA" id="ARBA00022606"/>
    </source>
</evidence>
<dbReference type="GO" id="GO:0004673">
    <property type="term" value="F:protein histidine kinase activity"/>
    <property type="evidence" value="ECO:0007669"/>
    <property type="project" value="UniProtKB-EC"/>
</dbReference>
<evidence type="ECO:0000256" key="8">
    <source>
        <dbReference type="ARBA" id="ARBA00022679"/>
    </source>
</evidence>
<dbReference type="SUPFAM" id="SSF55781">
    <property type="entry name" value="GAF domain-like"/>
    <property type="match status" value="1"/>
</dbReference>
<keyword evidence="7" id="KW-0288">FMN</keyword>
<evidence type="ECO:0000256" key="10">
    <source>
        <dbReference type="ARBA" id="ARBA00022741"/>
    </source>
</evidence>
<protein>
    <recommendedName>
        <fullName evidence="2">histidine kinase</fullName>
        <ecNumber evidence="2">2.7.13.3</ecNumber>
    </recommendedName>
</protein>
<dbReference type="NCBIfam" id="TIGR00229">
    <property type="entry name" value="sensory_box"/>
    <property type="match status" value="1"/>
</dbReference>
<evidence type="ECO:0000256" key="13">
    <source>
        <dbReference type="ARBA" id="ARBA00022991"/>
    </source>
</evidence>
<keyword evidence="8" id="KW-0808">Transferase</keyword>
<dbReference type="GO" id="GO:0009881">
    <property type="term" value="F:photoreceptor activity"/>
    <property type="evidence" value="ECO:0007669"/>
    <property type="project" value="UniProtKB-KW"/>
</dbReference>
<dbReference type="Pfam" id="PF08447">
    <property type="entry name" value="PAS_3"/>
    <property type="match status" value="1"/>
</dbReference>
<keyword evidence="4" id="KW-0597">Phosphoprotein</keyword>
<comment type="caution">
    <text evidence="18">The sequence shown here is derived from an EMBL/GenBank/DDBJ whole genome shotgun (WGS) entry which is preliminary data.</text>
</comment>
<keyword evidence="15" id="KW-0675">Receptor</keyword>
<dbReference type="InterPro" id="IPR000700">
    <property type="entry name" value="PAS-assoc_C"/>
</dbReference>
<dbReference type="Gene3D" id="3.30.450.20">
    <property type="entry name" value="PAS domain"/>
    <property type="match status" value="1"/>
</dbReference>